<organism evidence="1 2">
    <name type="scientific">Microlunatus ginsengisoli</name>
    <dbReference type="NCBI Taxonomy" id="363863"/>
    <lineage>
        <taxon>Bacteria</taxon>
        <taxon>Bacillati</taxon>
        <taxon>Actinomycetota</taxon>
        <taxon>Actinomycetes</taxon>
        <taxon>Propionibacteriales</taxon>
        <taxon>Propionibacteriaceae</taxon>
        <taxon>Microlunatus</taxon>
    </lineage>
</organism>
<comment type="caution">
    <text evidence="1">The sequence shown here is derived from an EMBL/GenBank/DDBJ whole genome shotgun (WGS) entry which is preliminary data.</text>
</comment>
<accession>A0ABP7ANK4</accession>
<name>A0ABP7ANK4_9ACTN</name>
<proteinExistence type="predicted"/>
<protein>
    <submittedName>
        <fullName evidence="1">Uncharacterized protein</fullName>
    </submittedName>
</protein>
<dbReference type="Proteomes" id="UP001501490">
    <property type="component" value="Unassembled WGS sequence"/>
</dbReference>
<evidence type="ECO:0000313" key="1">
    <source>
        <dbReference type="EMBL" id="GAA3636313.1"/>
    </source>
</evidence>
<keyword evidence="2" id="KW-1185">Reference proteome</keyword>
<evidence type="ECO:0000313" key="2">
    <source>
        <dbReference type="Proteomes" id="UP001501490"/>
    </source>
</evidence>
<gene>
    <name evidence="1" type="ORF">GCM10022236_43580</name>
</gene>
<sequence>MLSAAAVAWMRRRATWFGVAGPGPAVWAFMAGDDLSEGVPIGGRGSVAAVENLHGWGMG</sequence>
<dbReference type="EMBL" id="BAABAB010000042">
    <property type="protein sequence ID" value="GAA3636313.1"/>
    <property type="molecule type" value="Genomic_DNA"/>
</dbReference>
<reference evidence="2" key="1">
    <citation type="journal article" date="2019" name="Int. J. Syst. Evol. Microbiol.">
        <title>The Global Catalogue of Microorganisms (GCM) 10K type strain sequencing project: providing services to taxonomists for standard genome sequencing and annotation.</title>
        <authorList>
            <consortium name="The Broad Institute Genomics Platform"/>
            <consortium name="The Broad Institute Genome Sequencing Center for Infectious Disease"/>
            <person name="Wu L."/>
            <person name="Ma J."/>
        </authorList>
    </citation>
    <scope>NUCLEOTIDE SEQUENCE [LARGE SCALE GENOMIC DNA]</scope>
    <source>
        <strain evidence="2">JCM 16929</strain>
    </source>
</reference>